<keyword evidence="7" id="KW-0689">Ribosomal protein</keyword>
<feature type="binding site" evidence="6">
    <location>
        <position position="166"/>
    </location>
    <ligand>
        <name>S-adenosyl-L-methionine</name>
        <dbReference type="ChEBI" id="CHEBI:59789"/>
    </ligand>
</feature>
<proteinExistence type="inferred from homology"/>
<dbReference type="Gene3D" id="3.40.50.150">
    <property type="entry name" value="Vaccinia Virus protein VP39"/>
    <property type="match status" value="1"/>
</dbReference>
<keyword evidence="4 6" id="KW-0808">Transferase</keyword>
<gene>
    <name evidence="6 7" type="primary">prmA</name>
    <name evidence="7" type="ORF">J7I43_23240</name>
</gene>
<evidence type="ECO:0000256" key="6">
    <source>
        <dbReference type="HAMAP-Rule" id="MF_00735"/>
    </source>
</evidence>
<keyword evidence="2 6" id="KW-0963">Cytoplasm</keyword>
<dbReference type="Proteomes" id="UP000679126">
    <property type="component" value="Unassembled WGS sequence"/>
</dbReference>
<evidence type="ECO:0000313" key="8">
    <source>
        <dbReference type="Proteomes" id="UP000679126"/>
    </source>
</evidence>
<evidence type="ECO:0000256" key="5">
    <source>
        <dbReference type="ARBA" id="ARBA00022691"/>
    </source>
</evidence>
<dbReference type="GO" id="GO:0032259">
    <property type="term" value="P:methylation"/>
    <property type="evidence" value="ECO:0007669"/>
    <property type="project" value="UniProtKB-KW"/>
</dbReference>
<dbReference type="Pfam" id="PF06325">
    <property type="entry name" value="PrmA"/>
    <property type="match status" value="1"/>
</dbReference>
<dbReference type="GO" id="GO:0008168">
    <property type="term" value="F:methyltransferase activity"/>
    <property type="evidence" value="ECO:0007669"/>
    <property type="project" value="UniProtKB-KW"/>
</dbReference>
<comment type="catalytic activity">
    <reaction evidence="6">
        <text>L-lysyl-[protein] + 3 S-adenosyl-L-methionine = N(6),N(6),N(6)-trimethyl-L-lysyl-[protein] + 3 S-adenosyl-L-homocysteine + 3 H(+)</text>
        <dbReference type="Rhea" id="RHEA:54192"/>
        <dbReference type="Rhea" id="RHEA-COMP:9752"/>
        <dbReference type="Rhea" id="RHEA-COMP:13826"/>
        <dbReference type="ChEBI" id="CHEBI:15378"/>
        <dbReference type="ChEBI" id="CHEBI:29969"/>
        <dbReference type="ChEBI" id="CHEBI:57856"/>
        <dbReference type="ChEBI" id="CHEBI:59789"/>
        <dbReference type="ChEBI" id="CHEBI:61961"/>
    </reaction>
</comment>
<dbReference type="RefSeq" id="WP_209148383.1">
    <property type="nucleotide sequence ID" value="NZ_JAGHKP010000004.1"/>
</dbReference>
<dbReference type="NCBIfam" id="NF001785">
    <property type="entry name" value="PRK00517.2-2"/>
    <property type="match status" value="1"/>
</dbReference>
<evidence type="ECO:0000256" key="4">
    <source>
        <dbReference type="ARBA" id="ARBA00022679"/>
    </source>
</evidence>
<dbReference type="HAMAP" id="MF_00735">
    <property type="entry name" value="Methyltr_PrmA"/>
    <property type="match status" value="1"/>
</dbReference>
<dbReference type="InterPro" id="IPR004498">
    <property type="entry name" value="Ribosomal_PrmA_MeTrfase"/>
</dbReference>
<comment type="caution">
    <text evidence="7">The sequence shown here is derived from an EMBL/GenBank/DDBJ whole genome shotgun (WGS) entry which is preliminary data.</text>
</comment>
<comment type="subcellular location">
    <subcellularLocation>
        <location evidence="6">Cytoplasm</location>
    </subcellularLocation>
</comment>
<feature type="binding site" evidence="6">
    <location>
        <position position="123"/>
    </location>
    <ligand>
        <name>S-adenosyl-L-methionine</name>
        <dbReference type="ChEBI" id="CHEBI:59789"/>
    </ligand>
</feature>
<evidence type="ECO:0000313" key="7">
    <source>
        <dbReference type="EMBL" id="MBO9155161.1"/>
    </source>
</evidence>
<organism evidence="7 8">
    <name type="scientific">Chitinophaga chungangae</name>
    <dbReference type="NCBI Taxonomy" id="2821488"/>
    <lineage>
        <taxon>Bacteria</taxon>
        <taxon>Pseudomonadati</taxon>
        <taxon>Bacteroidota</taxon>
        <taxon>Chitinophagia</taxon>
        <taxon>Chitinophagales</taxon>
        <taxon>Chitinophagaceae</taxon>
        <taxon>Chitinophaga</taxon>
    </lineage>
</organism>
<dbReference type="PANTHER" id="PTHR43648">
    <property type="entry name" value="ELECTRON TRANSFER FLAVOPROTEIN BETA SUBUNIT LYSINE METHYLTRANSFERASE"/>
    <property type="match status" value="1"/>
</dbReference>
<dbReference type="InterPro" id="IPR029063">
    <property type="entry name" value="SAM-dependent_MTases_sf"/>
</dbReference>
<dbReference type="EC" id="2.1.1.-" evidence="6"/>
<comment type="function">
    <text evidence="6">Methylates ribosomal protein L11.</text>
</comment>
<comment type="similarity">
    <text evidence="1 6">Belongs to the methyltransferase superfamily. PrmA family.</text>
</comment>
<evidence type="ECO:0000256" key="1">
    <source>
        <dbReference type="ARBA" id="ARBA00009741"/>
    </source>
</evidence>
<accession>A0ABS3YKE2</accession>
<name>A0ABS3YKE2_9BACT</name>
<keyword evidence="3 6" id="KW-0489">Methyltransferase</keyword>
<feature type="binding site" evidence="6">
    <location>
        <position position="144"/>
    </location>
    <ligand>
        <name>S-adenosyl-L-methionine</name>
        <dbReference type="ChEBI" id="CHEBI:59789"/>
    </ligand>
</feature>
<dbReference type="GO" id="GO:0005840">
    <property type="term" value="C:ribosome"/>
    <property type="evidence" value="ECO:0007669"/>
    <property type="project" value="UniProtKB-KW"/>
</dbReference>
<evidence type="ECO:0000256" key="3">
    <source>
        <dbReference type="ARBA" id="ARBA00022603"/>
    </source>
</evidence>
<feature type="binding site" evidence="6">
    <location>
        <position position="209"/>
    </location>
    <ligand>
        <name>S-adenosyl-L-methionine</name>
        <dbReference type="ChEBI" id="CHEBI:59789"/>
    </ligand>
</feature>
<keyword evidence="5 6" id="KW-0949">S-adenosyl-L-methionine</keyword>
<keyword evidence="8" id="KW-1185">Reference proteome</keyword>
<sequence>MSHIAITISAPPEIKDILIAQLADAGYEGFEENGDQLIAYIPEEQFDENTLTGMLGSHGLDYTKETIAQANWNAVWESNFQPVLVDAFCGIRAGFHEPLAGKVKHEIVITPKMSFGTGHHATTYSVIKLMEGIDFRGKRVFDFGTGTGILAILAEKLGAAEADAIDNDTWAVENALENAETNGAGAVKIWREEQLDGLEEGKYDIVLANINRNILLANMAHMKRILKKHGILILSGILQEDEPAIVKAAGENGLAPGKKAEREHWLAISFTAG</sequence>
<dbReference type="PANTHER" id="PTHR43648:SF1">
    <property type="entry name" value="ELECTRON TRANSFER FLAVOPROTEIN BETA SUBUNIT LYSINE METHYLTRANSFERASE"/>
    <property type="match status" value="1"/>
</dbReference>
<dbReference type="EMBL" id="JAGHKP010000004">
    <property type="protein sequence ID" value="MBO9155161.1"/>
    <property type="molecule type" value="Genomic_DNA"/>
</dbReference>
<dbReference type="InterPro" id="IPR050078">
    <property type="entry name" value="Ribosomal_L11_MeTrfase_PrmA"/>
</dbReference>
<reference evidence="8" key="1">
    <citation type="submission" date="2021-03" db="EMBL/GenBank/DDBJ databases">
        <title>Assistant Professor.</title>
        <authorList>
            <person name="Huq M.A."/>
        </authorList>
    </citation>
    <scope>NUCLEOTIDE SEQUENCE [LARGE SCALE GENOMIC DNA]</scope>
    <source>
        <strain evidence="8">MAH-28</strain>
    </source>
</reference>
<dbReference type="SUPFAM" id="SSF53335">
    <property type="entry name" value="S-adenosyl-L-methionine-dependent methyltransferases"/>
    <property type="match status" value="1"/>
</dbReference>
<protein>
    <recommendedName>
        <fullName evidence="6">Ribosomal protein L11 methyltransferase</fullName>
        <shortName evidence="6">L11 Mtase</shortName>
        <ecNumber evidence="6">2.1.1.-</ecNumber>
    </recommendedName>
</protein>
<dbReference type="CDD" id="cd02440">
    <property type="entry name" value="AdoMet_MTases"/>
    <property type="match status" value="1"/>
</dbReference>
<evidence type="ECO:0000256" key="2">
    <source>
        <dbReference type="ARBA" id="ARBA00022490"/>
    </source>
</evidence>
<keyword evidence="7" id="KW-0687">Ribonucleoprotein</keyword>